<keyword evidence="3" id="KW-1185">Reference proteome</keyword>
<dbReference type="OrthoDB" id="3035290at2"/>
<sequence length="492" mass="54058">MGPDPVCQWLRWDASYFGARGRFARGLPRQPTHRPAILDGDSGCVAICEYAAVSGALRGVIAEILNDRFRGRPVPEIPPSISKALASLQRRYQGNESAGRGDPEGDRAFLARAARQPIMQLSASEARRALRPAWVELTRSVSPELKSEVLVAPDWVQGLTERLVNMNWKPADRRLVLVWLDVFPRTAAASFLAQAARVAASRHDWPLREAGERLSLWDADAGPRALGRALKAKIAEGADPTLVLDEAGLSSLPDAGIVEAALDRLADDTAGAAPANTTRDVTALLDLLERLPGGSERQLSPAIVHGLLAPWLSKAPGSELKVRLQAFMLARVGDPRFKGAARWAALTKEMQARGYSRADRLEGMLRQWLIGEAFELFFKLLADTTDNPAQWQRRQKFWRRYLDEGRISNAWFVLGSDAAHWARSQGDRLKRGQYGQLSSGANAQQSALLLQIGELTIAEWSDNGSCCFWRPGASEMPQFGAPCESAWNIDPC</sequence>
<organism evidence="2 3">
    <name type="scientific">Sandarakinorhabdus cyanobacteriorum</name>
    <dbReference type="NCBI Taxonomy" id="1981098"/>
    <lineage>
        <taxon>Bacteria</taxon>
        <taxon>Pseudomonadati</taxon>
        <taxon>Pseudomonadota</taxon>
        <taxon>Alphaproteobacteria</taxon>
        <taxon>Sphingomonadales</taxon>
        <taxon>Sphingosinicellaceae</taxon>
        <taxon>Sandarakinorhabdus</taxon>
    </lineage>
</organism>
<dbReference type="Proteomes" id="UP000216991">
    <property type="component" value="Unassembled WGS sequence"/>
</dbReference>
<reference evidence="2 3" key="1">
    <citation type="submission" date="2017-07" db="EMBL/GenBank/DDBJ databases">
        <title>Sandarakinorhabdus cyanobacteriorum sp. nov., a novel bacterium isolated from cyanobacterial aggregates in a eutrophic lake.</title>
        <authorList>
            <person name="Cai H."/>
        </authorList>
    </citation>
    <scope>NUCLEOTIDE SEQUENCE [LARGE SCALE GENOMIC DNA]</scope>
    <source>
        <strain evidence="2 3">TH057</strain>
    </source>
</reference>
<evidence type="ECO:0000259" key="1">
    <source>
        <dbReference type="Pfam" id="PF15611"/>
    </source>
</evidence>
<proteinExistence type="predicted"/>
<dbReference type="Pfam" id="PF15611">
    <property type="entry name" value="EH_Signature"/>
    <property type="match status" value="1"/>
</dbReference>
<comment type="caution">
    <text evidence="2">The sequence shown here is derived from an EMBL/GenBank/DDBJ whole genome shotgun (WGS) entry which is preliminary data.</text>
</comment>
<dbReference type="InterPro" id="IPR028943">
    <property type="entry name" value="ZorC_EH_Signature_dom"/>
</dbReference>
<dbReference type="AlphaFoldDB" id="A0A255Z8V2"/>
<gene>
    <name evidence="2" type="ORF">CHU93_00320</name>
</gene>
<feature type="domain" description="Zorya protein ZorC EH" evidence="1">
    <location>
        <begin position="84"/>
        <end position="475"/>
    </location>
</feature>
<evidence type="ECO:0000313" key="2">
    <source>
        <dbReference type="EMBL" id="OYQ37841.1"/>
    </source>
</evidence>
<name>A0A255Z8V2_9SPHN</name>
<accession>A0A255Z8V2</accession>
<dbReference type="EMBL" id="NOXT01000018">
    <property type="protein sequence ID" value="OYQ37841.1"/>
    <property type="molecule type" value="Genomic_DNA"/>
</dbReference>
<protein>
    <recommendedName>
        <fullName evidence="1">Zorya protein ZorC EH domain-containing protein</fullName>
    </recommendedName>
</protein>
<evidence type="ECO:0000313" key="3">
    <source>
        <dbReference type="Proteomes" id="UP000216991"/>
    </source>
</evidence>